<keyword evidence="1 2" id="KW-0728">SH3 domain</keyword>
<comment type="caution">
    <text evidence="5">The sequence shown here is derived from an EMBL/GenBank/DDBJ whole genome shotgun (WGS) entry which is preliminary data.</text>
</comment>
<dbReference type="SUPFAM" id="SSF50044">
    <property type="entry name" value="SH3-domain"/>
    <property type="match status" value="1"/>
</dbReference>
<dbReference type="GO" id="GO:0005737">
    <property type="term" value="C:cytoplasm"/>
    <property type="evidence" value="ECO:0007669"/>
    <property type="project" value="TreeGrafter"/>
</dbReference>
<evidence type="ECO:0000313" key="6">
    <source>
        <dbReference type="Proteomes" id="UP000440578"/>
    </source>
</evidence>
<reference evidence="5 6" key="1">
    <citation type="submission" date="2019-07" db="EMBL/GenBank/DDBJ databases">
        <title>Draft genome assembly of a fouling barnacle, Amphibalanus amphitrite (Darwin, 1854): The first reference genome for Thecostraca.</title>
        <authorList>
            <person name="Kim W."/>
        </authorList>
    </citation>
    <scope>NUCLEOTIDE SEQUENCE [LARGE SCALE GENOMIC DNA]</scope>
    <source>
        <strain evidence="5">SNU_AA5</strain>
        <tissue evidence="5">Soma without cirri and trophi</tissue>
    </source>
</reference>
<feature type="domain" description="SH3" evidence="4">
    <location>
        <begin position="192"/>
        <end position="251"/>
    </location>
</feature>
<name>A0A6A4V3N3_AMPAM</name>
<dbReference type="Pfam" id="PF14604">
    <property type="entry name" value="SH3_9"/>
    <property type="match status" value="1"/>
</dbReference>
<sequence>MDYSCLPLCNALLDISGTGYKRHPHKEVCVTIHQKSCWNVSTFSALCDGLCPWVPLRPALATAPRRTVPLTCSAHVRPSVREGEPPPPSPPVSSAQSGQGDPAASKAAQQRLTPATPRPAPEGSADPPPIHLSPSGPSLGRSANSHRPLQRVRSWGSGSPAGGGNTIIANRNTRPERAHSDAKKHSRAPTPLVIQRYRCTMDYPPSSDVELELRANDIVFVHKKRSDGWMKGTHEKTGKTGLFPATFVELC</sequence>
<organism evidence="5 6">
    <name type="scientific">Amphibalanus amphitrite</name>
    <name type="common">Striped barnacle</name>
    <name type="synonym">Balanus amphitrite</name>
    <dbReference type="NCBI Taxonomy" id="1232801"/>
    <lineage>
        <taxon>Eukaryota</taxon>
        <taxon>Metazoa</taxon>
        <taxon>Ecdysozoa</taxon>
        <taxon>Arthropoda</taxon>
        <taxon>Crustacea</taxon>
        <taxon>Multicrustacea</taxon>
        <taxon>Cirripedia</taxon>
        <taxon>Thoracica</taxon>
        <taxon>Thoracicalcarea</taxon>
        <taxon>Balanomorpha</taxon>
        <taxon>Balanoidea</taxon>
        <taxon>Balanidae</taxon>
        <taxon>Amphibalaninae</taxon>
        <taxon>Amphibalanus</taxon>
    </lineage>
</organism>
<dbReference type="SMART" id="SM00326">
    <property type="entry name" value="SH3"/>
    <property type="match status" value="1"/>
</dbReference>
<dbReference type="EMBL" id="VIIS01002170">
    <property type="protein sequence ID" value="KAF0287729.1"/>
    <property type="molecule type" value="Genomic_DNA"/>
</dbReference>
<dbReference type="InterPro" id="IPR036028">
    <property type="entry name" value="SH3-like_dom_sf"/>
</dbReference>
<evidence type="ECO:0000256" key="1">
    <source>
        <dbReference type="ARBA" id="ARBA00022443"/>
    </source>
</evidence>
<keyword evidence="6" id="KW-1185">Reference proteome</keyword>
<dbReference type="AlphaFoldDB" id="A0A6A4V3N3"/>
<proteinExistence type="predicted"/>
<gene>
    <name evidence="5" type="primary">Sh3rf1</name>
    <name evidence="5" type="ORF">FJT64_013847</name>
</gene>
<evidence type="ECO:0000259" key="4">
    <source>
        <dbReference type="PROSITE" id="PS50002"/>
    </source>
</evidence>
<evidence type="ECO:0000256" key="2">
    <source>
        <dbReference type="PROSITE-ProRule" id="PRU00192"/>
    </source>
</evidence>
<dbReference type="PANTHER" id="PTHR14167:SF116">
    <property type="entry name" value="CAP, ISOFORM AC"/>
    <property type="match status" value="1"/>
</dbReference>
<feature type="compositionally biased region" description="Basic and acidic residues" evidence="3">
    <location>
        <begin position="173"/>
        <end position="183"/>
    </location>
</feature>
<dbReference type="PANTHER" id="PTHR14167">
    <property type="entry name" value="SH3 DOMAIN-CONTAINING"/>
    <property type="match status" value="1"/>
</dbReference>
<dbReference type="Proteomes" id="UP000440578">
    <property type="component" value="Unassembled WGS sequence"/>
</dbReference>
<evidence type="ECO:0000256" key="3">
    <source>
        <dbReference type="SAM" id="MobiDB-lite"/>
    </source>
</evidence>
<accession>A0A6A4V3N3</accession>
<feature type="region of interest" description="Disordered" evidence="3">
    <location>
        <begin position="77"/>
        <end position="188"/>
    </location>
</feature>
<dbReference type="PROSITE" id="PS50002">
    <property type="entry name" value="SH3"/>
    <property type="match status" value="1"/>
</dbReference>
<feature type="compositionally biased region" description="Pro residues" evidence="3">
    <location>
        <begin position="116"/>
        <end position="131"/>
    </location>
</feature>
<dbReference type="InterPro" id="IPR001452">
    <property type="entry name" value="SH3_domain"/>
</dbReference>
<dbReference type="OrthoDB" id="2163411at2759"/>
<dbReference type="InterPro" id="IPR050384">
    <property type="entry name" value="Endophilin_SH3RF"/>
</dbReference>
<protein>
    <submittedName>
        <fullName evidence="5">E3 ubiquitin-protein ligase SH3RF1</fullName>
    </submittedName>
</protein>
<dbReference type="Gene3D" id="2.30.30.40">
    <property type="entry name" value="SH3 Domains"/>
    <property type="match status" value="1"/>
</dbReference>
<evidence type="ECO:0000313" key="5">
    <source>
        <dbReference type="EMBL" id="KAF0287729.1"/>
    </source>
</evidence>